<reference evidence="1 2" key="1">
    <citation type="submission" date="2018-11" db="EMBL/GenBank/DDBJ databases">
        <authorList>
            <consortium name="Pathogen Informatics"/>
        </authorList>
    </citation>
    <scope>NUCLEOTIDE SEQUENCE [LARGE SCALE GENOMIC DNA]</scope>
</reference>
<accession>A0A3P6R096</accession>
<dbReference type="Pfam" id="PF00378">
    <property type="entry name" value="ECH_1"/>
    <property type="match status" value="1"/>
</dbReference>
<evidence type="ECO:0000313" key="1">
    <source>
        <dbReference type="EMBL" id="VDK56212.1"/>
    </source>
</evidence>
<name>A0A3P6R096_CYLGO</name>
<dbReference type="OrthoDB" id="448450at2759"/>
<dbReference type="SUPFAM" id="SSF52096">
    <property type="entry name" value="ClpP/crotonase"/>
    <property type="match status" value="1"/>
</dbReference>
<dbReference type="Gene3D" id="3.90.226.10">
    <property type="entry name" value="2-enoyl-CoA Hydratase, Chain A, domain 1"/>
    <property type="match status" value="1"/>
</dbReference>
<dbReference type="EMBL" id="UYRV01009076">
    <property type="protein sequence ID" value="VDK56212.1"/>
    <property type="molecule type" value="Genomic_DNA"/>
</dbReference>
<gene>
    <name evidence="1" type="ORF">CGOC_LOCUS3565</name>
</gene>
<organism evidence="1 2">
    <name type="scientific">Cylicostephanus goldi</name>
    <name type="common">Nematode worm</name>
    <dbReference type="NCBI Taxonomy" id="71465"/>
    <lineage>
        <taxon>Eukaryota</taxon>
        <taxon>Metazoa</taxon>
        <taxon>Ecdysozoa</taxon>
        <taxon>Nematoda</taxon>
        <taxon>Chromadorea</taxon>
        <taxon>Rhabditida</taxon>
        <taxon>Rhabditina</taxon>
        <taxon>Rhabditomorpha</taxon>
        <taxon>Strongyloidea</taxon>
        <taxon>Strongylidae</taxon>
        <taxon>Cylicostephanus</taxon>
    </lineage>
</organism>
<dbReference type="InterPro" id="IPR029045">
    <property type="entry name" value="ClpP/crotonase-like_dom_sf"/>
</dbReference>
<protein>
    <submittedName>
        <fullName evidence="1">Uncharacterized protein</fullName>
    </submittedName>
</protein>
<keyword evidence="2" id="KW-1185">Reference proteome</keyword>
<dbReference type="Proteomes" id="UP000271889">
    <property type="component" value="Unassembled WGS sequence"/>
</dbReference>
<sequence>MGIVPTWEGAHYLPSIVGRSSALRIQTTAPIITAQEAKDLGFVDVIYEKDEEFEELVASMLKNGADVCKAQKAMIDATEKGEEAKLGFLSTSGPPGAPDGGARLLLFDFDFFFFFAALFEFVETYFSPAAAELPEEDPEGASPRPGPGA</sequence>
<dbReference type="InterPro" id="IPR001753">
    <property type="entry name" value="Enoyl-CoA_hydra/iso"/>
</dbReference>
<dbReference type="AlphaFoldDB" id="A0A3P6R096"/>
<evidence type="ECO:0000313" key="2">
    <source>
        <dbReference type="Proteomes" id="UP000271889"/>
    </source>
</evidence>
<proteinExistence type="predicted"/>